<keyword evidence="7 10" id="KW-0472">Membrane</keyword>
<name>A0A1F7X8J2_9BACT</name>
<keyword evidence="10" id="KW-1003">Cell membrane</keyword>
<dbReference type="PRINTS" id="PR00126">
    <property type="entry name" value="ATPASEGAMMA"/>
</dbReference>
<dbReference type="Proteomes" id="UP000177053">
    <property type="component" value="Unassembled WGS sequence"/>
</dbReference>
<dbReference type="Pfam" id="PF00231">
    <property type="entry name" value="ATP-synt"/>
    <property type="match status" value="1"/>
</dbReference>
<keyword evidence="4 10" id="KW-0813">Transport</keyword>
<dbReference type="AlphaFoldDB" id="A0A1F7X8J2"/>
<comment type="function">
    <text evidence="1 10">Produces ATP from ADP in the presence of a proton gradient across the membrane. The gamma chain is believed to be important in regulating ATPase activity and the flow of protons through the CF(0) complex.</text>
</comment>
<evidence type="ECO:0000256" key="1">
    <source>
        <dbReference type="ARBA" id="ARBA00003456"/>
    </source>
</evidence>
<evidence type="ECO:0000256" key="8">
    <source>
        <dbReference type="ARBA" id="ARBA00023196"/>
    </source>
</evidence>
<evidence type="ECO:0000256" key="9">
    <source>
        <dbReference type="ARBA" id="ARBA00023310"/>
    </source>
</evidence>
<dbReference type="HAMAP" id="MF_00815">
    <property type="entry name" value="ATP_synth_gamma_bact"/>
    <property type="match status" value="1"/>
</dbReference>
<dbReference type="InterPro" id="IPR035968">
    <property type="entry name" value="ATP_synth_F1_ATPase_gsu"/>
</dbReference>
<evidence type="ECO:0000256" key="6">
    <source>
        <dbReference type="ARBA" id="ARBA00023065"/>
    </source>
</evidence>
<evidence type="ECO:0000256" key="3">
    <source>
        <dbReference type="ARBA" id="ARBA00007681"/>
    </source>
</evidence>
<comment type="similarity">
    <text evidence="3 10">Belongs to the ATPase gamma chain family.</text>
</comment>
<dbReference type="GO" id="GO:0005524">
    <property type="term" value="F:ATP binding"/>
    <property type="evidence" value="ECO:0007669"/>
    <property type="project" value="UniProtKB-UniRule"/>
</dbReference>
<dbReference type="InterPro" id="IPR000131">
    <property type="entry name" value="ATP_synth_F1_gsu"/>
</dbReference>
<dbReference type="PANTHER" id="PTHR11693:SF22">
    <property type="entry name" value="ATP SYNTHASE SUBUNIT GAMMA, MITOCHONDRIAL"/>
    <property type="match status" value="1"/>
</dbReference>
<comment type="subcellular location">
    <subcellularLocation>
        <location evidence="10">Cell membrane</location>
        <topology evidence="10">Peripheral membrane protein</topology>
    </subcellularLocation>
    <subcellularLocation>
        <location evidence="2">Membrane</location>
        <topology evidence="2">Peripheral membrane protein</topology>
    </subcellularLocation>
</comment>
<dbReference type="GO" id="GO:0046933">
    <property type="term" value="F:proton-transporting ATP synthase activity, rotational mechanism"/>
    <property type="evidence" value="ECO:0007669"/>
    <property type="project" value="UniProtKB-UniRule"/>
</dbReference>
<dbReference type="PANTHER" id="PTHR11693">
    <property type="entry name" value="ATP SYNTHASE GAMMA CHAIN"/>
    <property type="match status" value="1"/>
</dbReference>
<keyword evidence="8 10" id="KW-0139">CF(1)</keyword>
<keyword evidence="9 10" id="KW-0066">ATP synthesis</keyword>
<comment type="caution">
    <text evidence="11">The sequence shown here is derived from an EMBL/GenBank/DDBJ whole genome shotgun (WGS) entry which is preliminary data.</text>
</comment>
<dbReference type="Gene3D" id="1.10.287.80">
    <property type="entry name" value="ATP synthase, gamma subunit, helix hairpin domain"/>
    <property type="match status" value="1"/>
</dbReference>
<reference evidence="11 12" key="1">
    <citation type="journal article" date="2016" name="Nat. Commun.">
        <title>Thousands of microbial genomes shed light on interconnected biogeochemical processes in an aquifer system.</title>
        <authorList>
            <person name="Anantharaman K."/>
            <person name="Brown C.T."/>
            <person name="Hug L.A."/>
            <person name="Sharon I."/>
            <person name="Castelle C.J."/>
            <person name="Probst A.J."/>
            <person name="Thomas B.C."/>
            <person name="Singh A."/>
            <person name="Wilkins M.J."/>
            <person name="Karaoz U."/>
            <person name="Brodie E.L."/>
            <person name="Williams K.H."/>
            <person name="Hubbard S.S."/>
            <person name="Banfield J.F."/>
        </authorList>
    </citation>
    <scope>NUCLEOTIDE SEQUENCE [LARGE SCALE GENOMIC DNA]</scope>
</reference>
<sequence length="294" mass="33104">MASPRLIKKRLKSVKNIYKISKALEMVAASKVQKAQDKAVSSKPFSEKIYDLIQTFAKVSDPKTIPLLKIPEKKNCDLFVLVTTNRGLCGSLNTNLFKALAKHIEKSNFSQHSFISVGKKGRSMAITYGKLLADYSDYKPFESAITVVIKNITDSFLAGEVDEVNLVYNDFVSALVQEPKIKKILPIRQVELLQGEEQEKLIKKENINYNFEPSPEDVLQSLLPFYLEVQLREVFQEAEASEHSARMVAMKNASDNADQLSYALNLEFNKQRQQEITGELADIVTAGVSLENHE</sequence>
<dbReference type="NCBIfam" id="TIGR01146">
    <property type="entry name" value="ATPsyn_F1gamma"/>
    <property type="match status" value="1"/>
</dbReference>
<protein>
    <recommendedName>
        <fullName evidence="10">ATP synthase gamma chain</fullName>
    </recommendedName>
    <alternativeName>
        <fullName evidence="10">ATP synthase F1 sector gamma subunit</fullName>
    </alternativeName>
    <alternativeName>
        <fullName evidence="10">F-ATPase gamma subunit</fullName>
    </alternativeName>
</protein>
<dbReference type="GO" id="GO:0042777">
    <property type="term" value="P:proton motive force-driven plasma membrane ATP synthesis"/>
    <property type="evidence" value="ECO:0007669"/>
    <property type="project" value="UniProtKB-UniRule"/>
</dbReference>
<keyword evidence="6 10" id="KW-0406">Ion transport</keyword>
<dbReference type="EMBL" id="MGFS01000019">
    <property type="protein sequence ID" value="OGM11350.1"/>
    <property type="molecule type" value="Genomic_DNA"/>
</dbReference>
<evidence type="ECO:0000256" key="10">
    <source>
        <dbReference type="HAMAP-Rule" id="MF_00815"/>
    </source>
</evidence>
<evidence type="ECO:0000256" key="4">
    <source>
        <dbReference type="ARBA" id="ARBA00022448"/>
    </source>
</evidence>
<proteinExistence type="inferred from homology"/>
<evidence type="ECO:0000256" key="2">
    <source>
        <dbReference type="ARBA" id="ARBA00004170"/>
    </source>
</evidence>
<evidence type="ECO:0000313" key="11">
    <source>
        <dbReference type="EMBL" id="OGM11350.1"/>
    </source>
</evidence>
<evidence type="ECO:0000256" key="7">
    <source>
        <dbReference type="ARBA" id="ARBA00023136"/>
    </source>
</evidence>
<dbReference type="GO" id="GO:0045259">
    <property type="term" value="C:proton-transporting ATP synthase complex"/>
    <property type="evidence" value="ECO:0007669"/>
    <property type="project" value="UniProtKB-KW"/>
</dbReference>
<dbReference type="SUPFAM" id="SSF52943">
    <property type="entry name" value="ATP synthase (F1-ATPase), gamma subunit"/>
    <property type="match status" value="1"/>
</dbReference>
<dbReference type="CDD" id="cd12151">
    <property type="entry name" value="F1-ATPase_gamma"/>
    <property type="match status" value="1"/>
</dbReference>
<organism evidence="11 12">
    <name type="scientific">Candidatus Woesebacteria bacterium RBG_16_34_12</name>
    <dbReference type="NCBI Taxonomy" id="1802480"/>
    <lineage>
        <taxon>Bacteria</taxon>
        <taxon>Candidatus Woeseibacteriota</taxon>
    </lineage>
</organism>
<accession>A0A1F7X8J2</accession>
<comment type="subunit">
    <text evidence="10">F-type ATPases have 2 components, CF(1) - the catalytic core - and CF(0) - the membrane proton channel. CF(1) has five subunits: alpha(3), beta(3), gamma(1), delta(1), epsilon(1). CF(0) has three main subunits: a, b and c.</text>
</comment>
<evidence type="ECO:0000256" key="5">
    <source>
        <dbReference type="ARBA" id="ARBA00022781"/>
    </source>
</evidence>
<evidence type="ECO:0000313" key="12">
    <source>
        <dbReference type="Proteomes" id="UP000177053"/>
    </source>
</evidence>
<dbReference type="GO" id="GO:0005886">
    <property type="term" value="C:plasma membrane"/>
    <property type="evidence" value="ECO:0007669"/>
    <property type="project" value="UniProtKB-SubCell"/>
</dbReference>
<gene>
    <name evidence="10" type="primary">atpG</name>
    <name evidence="11" type="ORF">A2Z22_04260</name>
</gene>
<keyword evidence="5 10" id="KW-0375">Hydrogen ion transport</keyword>
<dbReference type="Gene3D" id="3.40.1380.10">
    <property type="match status" value="1"/>
</dbReference>